<feature type="compositionally biased region" description="Polar residues" evidence="1">
    <location>
        <begin position="145"/>
        <end position="156"/>
    </location>
</feature>
<dbReference type="Pfam" id="PF05732">
    <property type="entry name" value="RepL"/>
    <property type="match status" value="1"/>
</dbReference>
<dbReference type="SUPFAM" id="SSF46785">
    <property type="entry name" value="Winged helix' DNA-binding domain"/>
    <property type="match status" value="1"/>
</dbReference>
<evidence type="ECO:0000256" key="1">
    <source>
        <dbReference type="SAM" id="MobiDB-lite"/>
    </source>
</evidence>
<dbReference type="RefSeq" id="WP_015085274.1">
    <property type="nucleotide sequence ID" value="NC_019558.1"/>
</dbReference>
<dbReference type="InterPro" id="IPR008813">
    <property type="entry name" value="Plasmid_replication_RepL"/>
</dbReference>
<evidence type="ECO:0000313" key="3">
    <source>
        <dbReference type="EMBL" id="AFX82610.1"/>
    </source>
</evidence>
<organism evidence="3">
    <name type="scientific">Planococcus citreus</name>
    <dbReference type="NCBI Taxonomy" id="1373"/>
    <lineage>
        <taxon>Bacteria</taxon>
        <taxon>Bacillati</taxon>
        <taxon>Bacillota</taxon>
        <taxon>Bacilli</taxon>
        <taxon>Bacillales</taxon>
        <taxon>Caryophanaceae</taxon>
        <taxon>Planococcus</taxon>
    </lineage>
</organism>
<protein>
    <recommendedName>
        <fullName evidence="2">Plasmid replication protein RepL domain-containing protein</fullName>
    </recommendedName>
</protein>
<dbReference type="GO" id="GO:0006260">
    <property type="term" value="P:DNA replication"/>
    <property type="evidence" value="ECO:0007669"/>
    <property type="project" value="InterPro"/>
</dbReference>
<dbReference type="InterPro" id="IPR036388">
    <property type="entry name" value="WH-like_DNA-bd_sf"/>
</dbReference>
<feature type="domain" description="Plasmid replication protein RepL" evidence="2">
    <location>
        <begin position="33"/>
        <end position="122"/>
    </location>
</feature>
<dbReference type="AlphaFoldDB" id="K7Y836"/>
<sequence length="156" mass="18521">MVKKRRGGNGVYWGAFALGWFTHLYNSNLNSTDYRVLFFLCEKMKFDDNTAYLKQTEMSKALNMDTGNVSKSVKKLREEQFVFKKKSGFMINPHLFYVAKSRSIDREELRYEFDDLIRGANLERKFNLNEDEHKLEEYPDKQEKTLSGLSYNQDHF</sequence>
<accession>K7Y836</accession>
<name>K7Y836_9BACL</name>
<reference evidence="3" key="1">
    <citation type="submission" date="2012-09" db="EMBL/GenBank/DDBJ databases">
        <authorList>
            <person name="Chao W."/>
        </authorList>
    </citation>
    <scope>NUCLEOTIDE SEQUENCE</scope>
    <source>
        <strain evidence="3">A2-4</strain>
        <plasmid evidence="3">pNM11</plasmid>
    </source>
</reference>
<proteinExistence type="predicted"/>
<geneLocation type="plasmid" evidence="3">
    <name>pNM11</name>
</geneLocation>
<dbReference type="Gene3D" id="1.10.10.10">
    <property type="entry name" value="Winged helix-like DNA-binding domain superfamily/Winged helix DNA-binding domain"/>
    <property type="match status" value="1"/>
</dbReference>
<dbReference type="GO" id="GO:0006276">
    <property type="term" value="P:plasmid maintenance"/>
    <property type="evidence" value="ECO:0007669"/>
    <property type="project" value="InterPro"/>
</dbReference>
<dbReference type="EMBL" id="JX847604">
    <property type="protein sequence ID" value="AFX82610.1"/>
    <property type="molecule type" value="Genomic_DNA"/>
</dbReference>
<dbReference type="InterPro" id="IPR036390">
    <property type="entry name" value="WH_DNA-bd_sf"/>
</dbReference>
<feature type="region of interest" description="Disordered" evidence="1">
    <location>
        <begin position="133"/>
        <end position="156"/>
    </location>
</feature>
<keyword evidence="3" id="KW-0614">Plasmid</keyword>
<feature type="compositionally biased region" description="Basic and acidic residues" evidence="1">
    <location>
        <begin position="133"/>
        <end position="144"/>
    </location>
</feature>
<evidence type="ECO:0000259" key="2">
    <source>
        <dbReference type="Pfam" id="PF05732"/>
    </source>
</evidence>